<evidence type="ECO:0000313" key="1">
    <source>
        <dbReference type="EMBL" id="AIO66892.1"/>
    </source>
</evidence>
<organism evidence="1 2">
    <name type="scientific">Burkholderia oklahomensis</name>
    <dbReference type="NCBI Taxonomy" id="342113"/>
    <lineage>
        <taxon>Bacteria</taxon>
        <taxon>Pseudomonadati</taxon>
        <taxon>Pseudomonadota</taxon>
        <taxon>Betaproteobacteria</taxon>
        <taxon>Burkholderiales</taxon>
        <taxon>Burkholderiaceae</taxon>
        <taxon>Burkholderia</taxon>
        <taxon>pseudomallei group</taxon>
    </lineage>
</organism>
<dbReference type="AlphaFoldDB" id="A0AAI8B6Z2"/>
<keyword evidence="2" id="KW-1185">Reference proteome</keyword>
<dbReference type="EMBL" id="CP008726">
    <property type="protein sequence ID" value="AIO66892.1"/>
    <property type="molecule type" value="Genomic_DNA"/>
</dbReference>
<reference evidence="1 2" key="1">
    <citation type="submission" date="2014-06" db="EMBL/GenBank/DDBJ databases">
        <authorList>
            <person name="Bishop-Lilly K.A."/>
            <person name="Broomall S.M."/>
            <person name="Chain P.S."/>
            <person name="Chertkov O."/>
            <person name="Coyne S.R."/>
            <person name="Daligault H.E."/>
            <person name="Davenport K.W."/>
            <person name="Erkkila T."/>
            <person name="Frey K.G."/>
            <person name="Gibbons H.S."/>
            <person name="Gu W."/>
            <person name="Jaissle J."/>
            <person name="Johnson S.L."/>
            <person name="Koroleva G.I."/>
            <person name="Ladner J.T."/>
            <person name="Lo C.-C."/>
            <person name="Minogue T.D."/>
            <person name="Munk C."/>
            <person name="Palacios G.F."/>
            <person name="Redden C.L."/>
            <person name="Rosenzweig C.N."/>
            <person name="Scholz M.B."/>
            <person name="Teshima H."/>
            <person name="Xu Y."/>
        </authorList>
    </citation>
    <scope>NUCLEOTIDE SEQUENCE [LARGE SCALE GENOMIC DNA]</scope>
    <source>
        <strain evidence="1 2">EO147</strain>
    </source>
</reference>
<protein>
    <submittedName>
        <fullName evidence="1">Uncharacterized protein</fullName>
    </submittedName>
</protein>
<evidence type="ECO:0000313" key="2">
    <source>
        <dbReference type="Proteomes" id="UP000029424"/>
    </source>
</evidence>
<accession>A0AAI8B6Z2</accession>
<sequence>MMMNVINDITKRKTGKAIPAGKTYLVLWLHVFDEALVRIDSEADAAFEAGYEGERNVSTFRNHMKMLKELGFIDFRKGTKGPMQYVLLLNPYKVVKKLHTAGLVPDTQYAALLERASAIGSSQELKE</sequence>
<name>A0AAI8B6Z2_9BURK</name>
<gene>
    <name evidence="1" type="ORF">DM82_2300</name>
</gene>
<proteinExistence type="predicted"/>
<dbReference type="Proteomes" id="UP000029424">
    <property type="component" value="Chromosome 1"/>
</dbReference>
<dbReference type="KEGG" id="bok:DM82_2300"/>